<keyword evidence="6 7" id="KW-0472">Membrane</keyword>
<keyword evidence="3 8" id="KW-0808">Transferase</keyword>
<dbReference type="InterPro" id="IPR000715">
    <property type="entry name" value="Glycosyl_transferase_4"/>
</dbReference>
<evidence type="ECO:0000256" key="1">
    <source>
        <dbReference type="ARBA" id="ARBA00004651"/>
    </source>
</evidence>
<sequence length="324" mass="34949">MIFVFLLVLLACILSFIVTFFSTKWVIKEAPIRGFTGKDINKPDKREVAQLGGIGILAGFVAGAFTLMISDSRSQEIIPAILLSALLIGFLGIVDDVFNVRQSLRAFLPVAAAVPLSLFSLGHSVISIPFVGLVNFGILYYIIIVPGALTITSNAFNMLEGLNGLGTGMGIVMLSTLAAIGLKGTGPTHLAGLLALVTDFAFIAFLLFNKYPAKVFPGNIGTYLMGAIIGAIGIGGYMFTALAVLYLPYVVEFVLKARTKFKGISFGKLREDGTLYWDSYPNSLTHVIMKLGRFKEYQIVSIIWAIEILFGVAAFILQTTVITL</sequence>
<accession>A0A6A9QNP9</accession>
<dbReference type="PANTHER" id="PTHR22926:SF3">
    <property type="entry name" value="UNDECAPRENYL-PHOSPHATE ALPHA-N-ACETYLGLUCOSAMINYL 1-PHOSPHATE TRANSFERASE"/>
    <property type="match status" value="1"/>
</dbReference>
<feature type="transmembrane region" description="Helical" evidence="7">
    <location>
        <begin position="188"/>
        <end position="208"/>
    </location>
</feature>
<proteinExistence type="predicted"/>
<evidence type="ECO:0000256" key="2">
    <source>
        <dbReference type="ARBA" id="ARBA00022475"/>
    </source>
</evidence>
<gene>
    <name evidence="8" type="ORF">GC250_04955</name>
</gene>
<feature type="transmembrane region" description="Helical" evidence="7">
    <location>
        <begin position="163"/>
        <end position="182"/>
    </location>
</feature>
<dbReference type="CDD" id="cd06856">
    <property type="entry name" value="GT_GPT_archaea"/>
    <property type="match status" value="1"/>
</dbReference>
<evidence type="ECO:0000313" key="9">
    <source>
        <dbReference type="Proteomes" id="UP000470772"/>
    </source>
</evidence>
<feature type="transmembrane region" description="Helical" evidence="7">
    <location>
        <begin position="297"/>
        <end position="317"/>
    </location>
</feature>
<feature type="transmembrane region" description="Helical" evidence="7">
    <location>
        <begin position="76"/>
        <end position="94"/>
    </location>
</feature>
<reference evidence="8 9" key="1">
    <citation type="submission" date="2019-10" db="EMBL/GenBank/DDBJ databases">
        <title>Sequencing and Assembly of Multiple Reported Metal-Biooxidizing Members of the Extremely Thermoacidophilic Archaeal Family Sulfolobaceae.</title>
        <authorList>
            <person name="Counts J.A."/>
            <person name="Kelly R.M."/>
        </authorList>
    </citation>
    <scope>NUCLEOTIDE SEQUENCE [LARGE SCALE GENOMIC DNA]</scope>
    <source>
        <strain evidence="8 9">DSM 6482</strain>
    </source>
</reference>
<evidence type="ECO:0000313" key="8">
    <source>
        <dbReference type="EMBL" id="MUN28801.1"/>
    </source>
</evidence>
<dbReference type="PANTHER" id="PTHR22926">
    <property type="entry name" value="PHOSPHO-N-ACETYLMURAMOYL-PENTAPEPTIDE-TRANSFERASE"/>
    <property type="match status" value="1"/>
</dbReference>
<evidence type="ECO:0000256" key="5">
    <source>
        <dbReference type="ARBA" id="ARBA00022989"/>
    </source>
</evidence>
<feature type="transmembrane region" description="Helical" evidence="7">
    <location>
        <begin position="48"/>
        <end position="70"/>
    </location>
</feature>
<feature type="transmembrane region" description="Helical" evidence="7">
    <location>
        <begin position="106"/>
        <end position="126"/>
    </location>
</feature>
<evidence type="ECO:0000256" key="3">
    <source>
        <dbReference type="ARBA" id="ARBA00022679"/>
    </source>
</evidence>
<comment type="subcellular location">
    <subcellularLocation>
        <location evidence="1">Cell membrane</location>
        <topology evidence="1">Multi-pass membrane protein</topology>
    </subcellularLocation>
</comment>
<dbReference type="EMBL" id="WGGD01000005">
    <property type="protein sequence ID" value="MUN28801.1"/>
    <property type="molecule type" value="Genomic_DNA"/>
</dbReference>
<dbReference type="GO" id="GO:0016780">
    <property type="term" value="F:phosphotransferase activity, for other substituted phosphate groups"/>
    <property type="evidence" value="ECO:0007669"/>
    <property type="project" value="InterPro"/>
</dbReference>
<name>A0A6A9QNP9_SULME</name>
<dbReference type="Pfam" id="PF00953">
    <property type="entry name" value="Glycos_transf_4"/>
    <property type="match status" value="1"/>
</dbReference>
<evidence type="ECO:0000256" key="4">
    <source>
        <dbReference type="ARBA" id="ARBA00022692"/>
    </source>
</evidence>
<protein>
    <submittedName>
        <fullName evidence="8">UDP-N-acetylglucosamine--dolichyl-phosphate N-acetylglucosaminephosphotransferase</fullName>
    </submittedName>
</protein>
<organism evidence="8 9">
    <name type="scientific">Sulfuracidifex metallicus DSM 6482 = JCM 9184</name>
    <dbReference type="NCBI Taxonomy" id="523847"/>
    <lineage>
        <taxon>Archaea</taxon>
        <taxon>Thermoproteota</taxon>
        <taxon>Thermoprotei</taxon>
        <taxon>Sulfolobales</taxon>
        <taxon>Sulfolobaceae</taxon>
        <taxon>Sulfuracidifex</taxon>
    </lineage>
</organism>
<dbReference type="GO" id="GO:0071555">
    <property type="term" value="P:cell wall organization"/>
    <property type="evidence" value="ECO:0007669"/>
    <property type="project" value="TreeGrafter"/>
</dbReference>
<evidence type="ECO:0000256" key="6">
    <source>
        <dbReference type="ARBA" id="ARBA00023136"/>
    </source>
</evidence>
<feature type="transmembrane region" description="Helical" evidence="7">
    <location>
        <begin position="138"/>
        <end position="156"/>
    </location>
</feature>
<dbReference type="GO" id="GO:0044038">
    <property type="term" value="P:cell wall macromolecule biosynthetic process"/>
    <property type="evidence" value="ECO:0007669"/>
    <property type="project" value="TreeGrafter"/>
</dbReference>
<keyword evidence="5 7" id="KW-1133">Transmembrane helix</keyword>
<feature type="transmembrane region" description="Helical" evidence="7">
    <location>
        <begin position="220"/>
        <end position="247"/>
    </location>
</feature>
<dbReference type="AlphaFoldDB" id="A0A6A9QNP9"/>
<feature type="transmembrane region" description="Helical" evidence="7">
    <location>
        <begin position="6"/>
        <end position="27"/>
    </location>
</feature>
<evidence type="ECO:0000256" key="7">
    <source>
        <dbReference type="SAM" id="Phobius"/>
    </source>
</evidence>
<dbReference type="RefSeq" id="WP_156016444.1">
    <property type="nucleotide sequence ID" value="NZ_WGGD01000005.1"/>
</dbReference>
<dbReference type="GO" id="GO:0005886">
    <property type="term" value="C:plasma membrane"/>
    <property type="evidence" value="ECO:0007669"/>
    <property type="project" value="UniProtKB-SubCell"/>
</dbReference>
<keyword evidence="4 7" id="KW-0812">Transmembrane</keyword>
<comment type="caution">
    <text evidence="8">The sequence shown here is derived from an EMBL/GenBank/DDBJ whole genome shotgun (WGS) entry which is preliminary data.</text>
</comment>
<dbReference type="Proteomes" id="UP000470772">
    <property type="component" value="Unassembled WGS sequence"/>
</dbReference>
<keyword evidence="9" id="KW-1185">Reference proteome</keyword>
<keyword evidence="2" id="KW-1003">Cell membrane</keyword>